<feature type="transmembrane region" description="Helical" evidence="2">
    <location>
        <begin position="31"/>
        <end position="54"/>
    </location>
</feature>
<dbReference type="RefSeq" id="XP_033682527.1">
    <property type="nucleotide sequence ID" value="XM_033826948.1"/>
</dbReference>
<gene>
    <name evidence="4" type="ORF">BU26DRAFT_506749</name>
</gene>
<feature type="transmembrane region" description="Helical" evidence="2">
    <location>
        <begin position="89"/>
        <end position="110"/>
    </location>
</feature>
<evidence type="ECO:0000256" key="2">
    <source>
        <dbReference type="SAM" id="Phobius"/>
    </source>
</evidence>
<evidence type="ECO:0000313" key="5">
    <source>
        <dbReference type="Proteomes" id="UP000800094"/>
    </source>
</evidence>
<protein>
    <submittedName>
        <fullName evidence="4">Uncharacterized protein</fullName>
    </submittedName>
</protein>
<accession>A0A6A6IDD9</accession>
<keyword evidence="2" id="KW-1133">Transmembrane helix</keyword>
<feature type="region of interest" description="Disordered" evidence="1">
    <location>
        <begin position="135"/>
        <end position="162"/>
    </location>
</feature>
<evidence type="ECO:0000313" key="4">
    <source>
        <dbReference type="EMBL" id="KAF2247523.1"/>
    </source>
</evidence>
<dbReference type="Proteomes" id="UP000800094">
    <property type="component" value="Unassembled WGS sequence"/>
</dbReference>
<keyword evidence="3" id="KW-0732">Signal</keyword>
<feature type="signal peptide" evidence="3">
    <location>
        <begin position="1"/>
        <end position="21"/>
    </location>
</feature>
<dbReference type="AlphaFoldDB" id="A0A6A6IDD9"/>
<dbReference type="EMBL" id="ML987197">
    <property type="protein sequence ID" value="KAF2247523.1"/>
    <property type="molecule type" value="Genomic_DNA"/>
</dbReference>
<evidence type="ECO:0000256" key="3">
    <source>
        <dbReference type="SAM" id="SignalP"/>
    </source>
</evidence>
<evidence type="ECO:0000256" key="1">
    <source>
        <dbReference type="SAM" id="MobiDB-lite"/>
    </source>
</evidence>
<organism evidence="4 5">
    <name type="scientific">Trematosphaeria pertusa</name>
    <dbReference type="NCBI Taxonomy" id="390896"/>
    <lineage>
        <taxon>Eukaryota</taxon>
        <taxon>Fungi</taxon>
        <taxon>Dikarya</taxon>
        <taxon>Ascomycota</taxon>
        <taxon>Pezizomycotina</taxon>
        <taxon>Dothideomycetes</taxon>
        <taxon>Pleosporomycetidae</taxon>
        <taxon>Pleosporales</taxon>
        <taxon>Massarineae</taxon>
        <taxon>Trematosphaeriaceae</taxon>
        <taxon>Trematosphaeria</taxon>
    </lineage>
</organism>
<keyword evidence="2" id="KW-0812">Transmembrane</keyword>
<keyword evidence="5" id="KW-1185">Reference proteome</keyword>
<proteinExistence type="predicted"/>
<dbReference type="GeneID" id="54580278"/>
<feature type="chain" id="PRO_5025448082" evidence="3">
    <location>
        <begin position="22"/>
        <end position="162"/>
    </location>
</feature>
<name>A0A6A6IDD9_9PLEO</name>
<keyword evidence="2" id="KW-0472">Membrane</keyword>
<dbReference type="OrthoDB" id="3775968at2759"/>
<feature type="transmembrane region" description="Helical" evidence="2">
    <location>
        <begin position="61"/>
        <end position="83"/>
    </location>
</feature>
<sequence length="162" mass="17492">MMLIAAIFILVLGLMLGNAEAIHTIAGVPMAMIRNVCLGVWTCFTALLFAISLYNANGHAIYALGHLVAIFVVLGFFASYLRFEPTSLHVWGPLAVDLGIVLSVGTRAAYTGADRGILRDLLDFLLGYPPHRGGEDNSVNNGHELNTLLPQPRHAPRGEQNV</sequence>
<reference evidence="4" key="1">
    <citation type="journal article" date="2020" name="Stud. Mycol.">
        <title>101 Dothideomycetes genomes: a test case for predicting lifestyles and emergence of pathogens.</title>
        <authorList>
            <person name="Haridas S."/>
            <person name="Albert R."/>
            <person name="Binder M."/>
            <person name="Bloem J."/>
            <person name="Labutti K."/>
            <person name="Salamov A."/>
            <person name="Andreopoulos B."/>
            <person name="Baker S."/>
            <person name="Barry K."/>
            <person name="Bills G."/>
            <person name="Bluhm B."/>
            <person name="Cannon C."/>
            <person name="Castanera R."/>
            <person name="Culley D."/>
            <person name="Daum C."/>
            <person name="Ezra D."/>
            <person name="Gonzalez J."/>
            <person name="Henrissat B."/>
            <person name="Kuo A."/>
            <person name="Liang C."/>
            <person name="Lipzen A."/>
            <person name="Lutzoni F."/>
            <person name="Magnuson J."/>
            <person name="Mondo S."/>
            <person name="Nolan M."/>
            <person name="Ohm R."/>
            <person name="Pangilinan J."/>
            <person name="Park H.-J."/>
            <person name="Ramirez L."/>
            <person name="Alfaro M."/>
            <person name="Sun H."/>
            <person name="Tritt A."/>
            <person name="Yoshinaga Y."/>
            <person name="Zwiers L.-H."/>
            <person name="Turgeon B."/>
            <person name="Goodwin S."/>
            <person name="Spatafora J."/>
            <person name="Crous P."/>
            <person name="Grigoriev I."/>
        </authorList>
    </citation>
    <scope>NUCLEOTIDE SEQUENCE</scope>
    <source>
        <strain evidence="4">CBS 122368</strain>
    </source>
</reference>